<evidence type="ECO:0000259" key="4">
    <source>
        <dbReference type="PROSITE" id="PS01124"/>
    </source>
</evidence>
<dbReference type="PROSITE" id="PS01124">
    <property type="entry name" value="HTH_ARAC_FAMILY_2"/>
    <property type="match status" value="1"/>
</dbReference>
<feature type="domain" description="HTH araC/xylS-type" evidence="4">
    <location>
        <begin position="237"/>
        <end position="334"/>
    </location>
</feature>
<accession>A0A9D1EBG4</accession>
<evidence type="ECO:0000256" key="2">
    <source>
        <dbReference type="ARBA" id="ARBA00023125"/>
    </source>
</evidence>
<dbReference type="GO" id="GO:0043565">
    <property type="term" value="F:sequence-specific DNA binding"/>
    <property type="evidence" value="ECO:0007669"/>
    <property type="project" value="InterPro"/>
</dbReference>
<dbReference type="Pfam" id="PF12833">
    <property type="entry name" value="HTH_18"/>
    <property type="match status" value="1"/>
</dbReference>
<name>A0A9D1EBG4_9FIRM</name>
<dbReference type="InterPro" id="IPR018060">
    <property type="entry name" value="HTH_AraC"/>
</dbReference>
<dbReference type="Gene3D" id="1.10.10.60">
    <property type="entry name" value="Homeodomain-like"/>
    <property type="match status" value="2"/>
</dbReference>
<dbReference type="InterPro" id="IPR020449">
    <property type="entry name" value="Tscrpt_reg_AraC-type_HTH"/>
</dbReference>
<proteinExistence type="predicted"/>
<dbReference type="InterPro" id="IPR013096">
    <property type="entry name" value="Cupin_2"/>
</dbReference>
<evidence type="ECO:0000256" key="3">
    <source>
        <dbReference type="ARBA" id="ARBA00023163"/>
    </source>
</evidence>
<dbReference type="EMBL" id="DVHM01000154">
    <property type="protein sequence ID" value="HIR71466.1"/>
    <property type="molecule type" value="Genomic_DNA"/>
</dbReference>
<sequence>MNKHGLDQYLRRLTPEEEEHLSGIYMDYSAMPVAGYDRGQPCYRFVYDPQTYISTAAKKNILVEYYNFSVIKQDRFEEVPLHVHDWLELNYVYSGSCSLYVNRTDITLSQGQMVLINTDAPHAVFRCEENDILINFLISREYLNAAFFERIGKDNYLSAFFIEALNNQAAHNNYLVFRPQKNNRLADFATQFLCEYYAPSIAASHMLDSLMTLIVCELINVFEHSLVSTETGNNTVFPIVRYIENNYQRCTLESTAEFFHMNPNYLSTYIRKHTGSSFKEMIQTQRLQQAARLLRNTGMAVNDICYHVGYSNTSFFFQKFREKYGCTPKEYRQKHGLYAKE</sequence>
<organism evidence="5 6">
    <name type="scientific">Candidatus Pullilachnospira gallistercoris</name>
    <dbReference type="NCBI Taxonomy" id="2840911"/>
    <lineage>
        <taxon>Bacteria</taxon>
        <taxon>Bacillati</taxon>
        <taxon>Bacillota</taxon>
        <taxon>Clostridia</taxon>
        <taxon>Lachnospirales</taxon>
        <taxon>Lachnospiraceae</taxon>
        <taxon>Lachnospiraceae incertae sedis</taxon>
        <taxon>Candidatus Pullilachnospira</taxon>
    </lineage>
</organism>
<dbReference type="SUPFAM" id="SSF51182">
    <property type="entry name" value="RmlC-like cupins"/>
    <property type="match status" value="1"/>
</dbReference>
<keyword evidence="1" id="KW-0805">Transcription regulation</keyword>
<reference evidence="5" key="1">
    <citation type="submission" date="2020-10" db="EMBL/GenBank/DDBJ databases">
        <authorList>
            <person name="Gilroy R."/>
        </authorList>
    </citation>
    <scope>NUCLEOTIDE SEQUENCE</scope>
    <source>
        <strain evidence="5">ChiSjej5B23-6657</strain>
    </source>
</reference>
<reference evidence="5" key="2">
    <citation type="journal article" date="2021" name="PeerJ">
        <title>Extensive microbial diversity within the chicken gut microbiome revealed by metagenomics and culture.</title>
        <authorList>
            <person name="Gilroy R."/>
            <person name="Ravi A."/>
            <person name="Getino M."/>
            <person name="Pursley I."/>
            <person name="Horton D.L."/>
            <person name="Alikhan N.F."/>
            <person name="Baker D."/>
            <person name="Gharbi K."/>
            <person name="Hall N."/>
            <person name="Watson M."/>
            <person name="Adriaenssens E.M."/>
            <person name="Foster-Nyarko E."/>
            <person name="Jarju S."/>
            <person name="Secka A."/>
            <person name="Antonio M."/>
            <person name="Oren A."/>
            <person name="Chaudhuri R.R."/>
            <person name="La Ragione R."/>
            <person name="Hildebrand F."/>
            <person name="Pallen M.J."/>
        </authorList>
    </citation>
    <scope>NUCLEOTIDE SEQUENCE</scope>
    <source>
        <strain evidence="5">ChiSjej5B23-6657</strain>
    </source>
</reference>
<dbReference type="PROSITE" id="PS00041">
    <property type="entry name" value="HTH_ARAC_FAMILY_1"/>
    <property type="match status" value="1"/>
</dbReference>
<protein>
    <submittedName>
        <fullName evidence="5">Helix-turn-helix domain-containing protein</fullName>
    </submittedName>
</protein>
<evidence type="ECO:0000313" key="6">
    <source>
        <dbReference type="Proteomes" id="UP000823912"/>
    </source>
</evidence>
<dbReference type="PRINTS" id="PR00032">
    <property type="entry name" value="HTHARAC"/>
</dbReference>
<dbReference type="Pfam" id="PF07883">
    <property type="entry name" value="Cupin_2"/>
    <property type="match status" value="1"/>
</dbReference>
<comment type="caution">
    <text evidence="5">The sequence shown here is derived from an EMBL/GenBank/DDBJ whole genome shotgun (WGS) entry which is preliminary data.</text>
</comment>
<dbReference type="Proteomes" id="UP000823912">
    <property type="component" value="Unassembled WGS sequence"/>
</dbReference>
<keyword evidence="2" id="KW-0238">DNA-binding</keyword>
<dbReference type="InterPro" id="IPR009057">
    <property type="entry name" value="Homeodomain-like_sf"/>
</dbReference>
<keyword evidence="3" id="KW-0804">Transcription</keyword>
<dbReference type="GO" id="GO:0003700">
    <property type="term" value="F:DNA-binding transcription factor activity"/>
    <property type="evidence" value="ECO:0007669"/>
    <property type="project" value="InterPro"/>
</dbReference>
<dbReference type="SUPFAM" id="SSF46689">
    <property type="entry name" value="Homeodomain-like"/>
    <property type="match status" value="1"/>
</dbReference>
<dbReference type="PANTHER" id="PTHR43280">
    <property type="entry name" value="ARAC-FAMILY TRANSCRIPTIONAL REGULATOR"/>
    <property type="match status" value="1"/>
</dbReference>
<evidence type="ECO:0000313" key="5">
    <source>
        <dbReference type="EMBL" id="HIR71466.1"/>
    </source>
</evidence>
<dbReference type="SMART" id="SM00342">
    <property type="entry name" value="HTH_ARAC"/>
    <property type="match status" value="1"/>
</dbReference>
<dbReference type="InterPro" id="IPR018062">
    <property type="entry name" value="HTH_AraC-typ_CS"/>
</dbReference>
<gene>
    <name evidence="5" type="ORF">IAA55_09315</name>
</gene>
<dbReference type="Gene3D" id="2.60.120.10">
    <property type="entry name" value="Jelly Rolls"/>
    <property type="match status" value="1"/>
</dbReference>
<dbReference type="AlphaFoldDB" id="A0A9D1EBG4"/>
<dbReference type="InterPro" id="IPR014710">
    <property type="entry name" value="RmlC-like_jellyroll"/>
</dbReference>
<dbReference type="InterPro" id="IPR011051">
    <property type="entry name" value="RmlC_Cupin_sf"/>
</dbReference>
<evidence type="ECO:0000256" key="1">
    <source>
        <dbReference type="ARBA" id="ARBA00023015"/>
    </source>
</evidence>
<dbReference type="PANTHER" id="PTHR43280:SF34">
    <property type="entry name" value="ARAC-FAMILY TRANSCRIPTIONAL REGULATOR"/>
    <property type="match status" value="1"/>
</dbReference>